<dbReference type="SUPFAM" id="SSF48403">
    <property type="entry name" value="Ankyrin repeat"/>
    <property type="match status" value="1"/>
</dbReference>
<dbReference type="InterPro" id="IPR036770">
    <property type="entry name" value="Ankyrin_rpt-contain_sf"/>
</dbReference>
<dbReference type="AlphaFoldDB" id="A0AAN8IJL7"/>
<keyword evidence="3" id="KW-1185">Reference proteome</keyword>
<sequence length="70" mass="7585">IHLAVKGANLEALVALLRLNCDIDVRDAFDRTAYTIADSKGHSVICGVLLIAKNVPNTRLVEEIKDVSIV</sequence>
<feature type="repeat" description="ANK" evidence="1">
    <location>
        <begin position="1"/>
        <end position="28"/>
    </location>
</feature>
<gene>
    <name evidence="2" type="ORF">GCK32_022098</name>
</gene>
<evidence type="ECO:0000256" key="1">
    <source>
        <dbReference type="PROSITE-ProRule" id="PRU00023"/>
    </source>
</evidence>
<evidence type="ECO:0000313" key="3">
    <source>
        <dbReference type="Proteomes" id="UP001331761"/>
    </source>
</evidence>
<name>A0AAN8IJL7_TRICO</name>
<feature type="non-terminal residue" evidence="2">
    <location>
        <position position="1"/>
    </location>
</feature>
<dbReference type="Proteomes" id="UP001331761">
    <property type="component" value="Unassembled WGS sequence"/>
</dbReference>
<dbReference type="Gene3D" id="1.25.40.20">
    <property type="entry name" value="Ankyrin repeat-containing domain"/>
    <property type="match status" value="1"/>
</dbReference>
<accession>A0AAN8IJL7</accession>
<protein>
    <submittedName>
        <fullName evidence="2">Uncharacterized protein</fullName>
    </submittedName>
</protein>
<evidence type="ECO:0000313" key="2">
    <source>
        <dbReference type="EMBL" id="KAK5977054.1"/>
    </source>
</evidence>
<proteinExistence type="predicted"/>
<dbReference type="InterPro" id="IPR002110">
    <property type="entry name" value="Ankyrin_rpt"/>
</dbReference>
<dbReference type="PROSITE" id="PS50088">
    <property type="entry name" value="ANK_REPEAT"/>
    <property type="match status" value="1"/>
</dbReference>
<organism evidence="2 3">
    <name type="scientific">Trichostrongylus colubriformis</name>
    <name type="common">Black scour worm</name>
    <dbReference type="NCBI Taxonomy" id="6319"/>
    <lineage>
        <taxon>Eukaryota</taxon>
        <taxon>Metazoa</taxon>
        <taxon>Ecdysozoa</taxon>
        <taxon>Nematoda</taxon>
        <taxon>Chromadorea</taxon>
        <taxon>Rhabditida</taxon>
        <taxon>Rhabditina</taxon>
        <taxon>Rhabditomorpha</taxon>
        <taxon>Strongyloidea</taxon>
        <taxon>Trichostrongylidae</taxon>
        <taxon>Trichostrongylus</taxon>
    </lineage>
</organism>
<dbReference type="EMBL" id="WIXE01011086">
    <property type="protein sequence ID" value="KAK5977054.1"/>
    <property type="molecule type" value="Genomic_DNA"/>
</dbReference>
<comment type="caution">
    <text evidence="2">The sequence shown here is derived from an EMBL/GenBank/DDBJ whole genome shotgun (WGS) entry which is preliminary data.</text>
</comment>
<keyword evidence="1" id="KW-0040">ANK repeat</keyword>
<reference evidence="2 3" key="1">
    <citation type="submission" date="2019-10" db="EMBL/GenBank/DDBJ databases">
        <title>Assembly and Annotation for the nematode Trichostrongylus colubriformis.</title>
        <authorList>
            <person name="Martin J."/>
        </authorList>
    </citation>
    <scope>NUCLEOTIDE SEQUENCE [LARGE SCALE GENOMIC DNA]</scope>
    <source>
        <strain evidence="2">G859</strain>
        <tissue evidence="2">Whole worm</tissue>
    </source>
</reference>